<comment type="caution">
    <text evidence="2">The sequence shown here is derived from an EMBL/GenBank/DDBJ whole genome shotgun (WGS) entry which is preliminary data.</text>
</comment>
<feature type="region of interest" description="Disordered" evidence="1">
    <location>
        <begin position="27"/>
        <end position="59"/>
    </location>
</feature>
<feature type="compositionally biased region" description="Polar residues" evidence="1">
    <location>
        <begin position="34"/>
        <end position="47"/>
    </location>
</feature>
<evidence type="ECO:0000313" key="2">
    <source>
        <dbReference type="EMBL" id="MPL78405.1"/>
    </source>
</evidence>
<accession>A0A644UHF1</accession>
<reference evidence="2" key="1">
    <citation type="submission" date="2019-08" db="EMBL/GenBank/DDBJ databases">
        <authorList>
            <person name="Kucharzyk K."/>
            <person name="Murdoch R.W."/>
            <person name="Higgins S."/>
            <person name="Loffler F."/>
        </authorList>
    </citation>
    <scope>NUCLEOTIDE SEQUENCE</scope>
</reference>
<dbReference type="EMBL" id="VSSQ01000116">
    <property type="protein sequence ID" value="MPL78405.1"/>
    <property type="molecule type" value="Genomic_DNA"/>
</dbReference>
<dbReference type="AlphaFoldDB" id="A0A644UHF1"/>
<name>A0A644UHF1_9ZZZZ</name>
<organism evidence="2">
    <name type="scientific">bioreactor metagenome</name>
    <dbReference type="NCBI Taxonomy" id="1076179"/>
    <lineage>
        <taxon>unclassified sequences</taxon>
        <taxon>metagenomes</taxon>
        <taxon>ecological metagenomes</taxon>
    </lineage>
</organism>
<feature type="compositionally biased region" description="Basic and acidic residues" evidence="1">
    <location>
        <begin position="48"/>
        <end position="59"/>
    </location>
</feature>
<gene>
    <name evidence="2" type="ORF">SDC9_24269</name>
</gene>
<proteinExistence type="predicted"/>
<sequence length="139" mass="16014">MRILPIFIIWAFVFFLLPKLLGSKKRPRQEELPNGQNPATENDGLSRTNKEFWRNWGREEAPMQAEKMISEDMKAEPMPSTMVKYEQQAALAAKANTSDWVEKPNAWRGKISRDAIRRGLIMKEVLGQPRALNPYGKDV</sequence>
<protein>
    <submittedName>
        <fullName evidence="2">Uncharacterized protein</fullName>
    </submittedName>
</protein>
<evidence type="ECO:0000256" key="1">
    <source>
        <dbReference type="SAM" id="MobiDB-lite"/>
    </source>
</evidence>